<dbReference type="PANTHER" id="PTHR11241">
    <property type="entry name" value="DEOXYURIDINE 5'-TRIPHOSPHATE NUCLEOTIDOHYDROLASE"/>
    <property type="match status" value="1"/>
</dbReference>
<name>A0A345BP44_9CAUD</name>
<evidence type="ECO:0000256" key="3">
    <source>
        <dbReference type="ARBA" id="ARBA00022801"/>
    </source>
</evidence>
<evidence type="ECO:0000256" key="4">
    <source>
        <dbReference type="ARBA" id="ARBA00023080"/>
    </source>
</evidence>
<organism evidence="6 7">
    <name type="scientific">crAssphage sp. isolate ctcc615</name>
    <dbReference type="NCBI Taxonomy" id="2989853"/>
    <lineage>
        <taxon>Viruses</taxon>
        <taxon>Duplodnaviria</taxon>
        <taxon>Heunggongvirae</taxon>
        <taxon>Uroviricota</taxon>
        <taxon>Caudoviricetes</taxon>
        <taxon>Crassvirales</taxon>
        <taxon>Intestiviridae</taxon>
        <taxon>Obtuvirinae</taxon>
        <taxon>Wotdevirus</taxon>
        <taxon>Wotdevirus murinus</taxon>
    </lineage>
</organism>
<dbReference type="Gene3D" id="2.70.40.10">
    <property type="match status" value="1"/>
</dbReference>
<evidence type="ECO:0000259" key="5">
    <source>
        <dbReference type="Pfam" id="PF00692"/>
    </source>
</evidence>
<comment type="similarity">
    <text evidence="1">Belongs to the dUTPase family.</text>
</comment>
<dbReference type="GO" id="GO:0004170">
    <property type="term" value="F:dUTP diphosphatase activity"/>
    <property type="evidence" value="ECO:0007669"/>
    <property type="project" value="UniProtKB-EC"/>
</dbReference>
<accession>A0A345BP44</accession>
<dbReference type="InterPro" id="IPR029054">
    <property type="entry name" value="dUTPase-like"/>
</dbReference>
<evidence type="ECO:0000313" key="7">
    <source>
        <dbReference type="Proteomes" id="UP000257457"/>
    </source>
</evidence>
<sequence>MEVKIKKLSKDAIIPSYAHDTDAGLDFVATSYEYKEDIDCHVFGTGLAIEIPEGHVGLCFPRSSNRKTDLYLTNSVGVIDAGYRGEIMASFKNRDFTPDVIANLKKGYELGDRVFQMIILPYPKIEFVEADYLSDSERGTGGHGSTGA</sequence>
<dbReference type="InterPro" id="IPR036157">
    <property type="entry name" value="dUTPase-like_sf"/>
</dbReference>
<feature type="domain" description="dUTPase-like" evidence="5">
    <location>
        <begin position="11"/>
        <end position="147"/>
    </location>
</feature>
<dbReference type="SUPFAM" id="SSF51283">
    <property type="entry name" value="dUTPase-like"/>
    <property type="match status" value="1"/>
</dbReference>
<protein>
    <recommendedName>
        <fullName evidence="2">dUTP diphosphatase</fullName>
        <ecNumber evidence="2">3.6.1.23</ecNumber>
    </recommendedName>
</protein>
<dbReference type="EC" id="3.6.1.23" evidence="2"/>
<dbReference type="EMBL" id="MH552500">
    <property type="protein sequence ID" value="AXF52215.1"/>
    <property type="molecule type" value="Genomic_DNA"/>
</dbReference>
<dbReference type="GO" id="GO:0046081">
    <property type="term" value="P:dUTP catabolic process"/>
    <property type="evidence" value="ECO:0007669"/>
    <property type="project" value="InterPro"/>
</dbReference>
<keyword evidence="4" id="KW-0546">Nucleotide metabolism</keyword>
<dbReference type="RefSeq" id="YP_010097064.1">
    <property type="nucleotide sequence ID" value="NC_055756.1"/>
</dbReference>
<reference evidence="6 7" key="1">
    <citation type="submission" date="2018-06" db="EMBL/GenBank/DDBJ databases">
        <title>Uncovering a Universe of Circular DNA Viruses in Animal Metagenomes.</title>
        <authorList>
            <person name="Tisza M."/>
            <person name="Buck C."/>
            <person name="Pastrana D."/>
            <person name="Welch N."/>
            <person name="Peretti A."/>
        </authorList>
    </citation>
    <scope>NUCLEOTIDE SEQUENCE [LARGE SCALE GENOMIC DNA]</scope>
    <source>
        <strain evidence="6">Ctcc615</strain>
    </source>
</reference>
<keyword evidence="7" id="KW-1185">Reference proteome</keyword>
<keyword evidence="3" id="KW-0378">Hydrolase</keyword>
<evidence type="ECO:0000313" key="6">
    <source>
        <dbReference type="EMBL" id="AXF52215.1"/>
    </source>
</evidence>
<evidence type="ECO:0000256" key="2">
    <source>
        <dbReference type="ARBA" id="ARBA00012379"/>
    </source>
</evidence>
<dbReference type="GeneID" id="65114726"/>
<dbReference type="PANTHER" id="PTHR11241:SF0">
    <property type="entry name" value="DEOXYURIDINE 5'-TRIPHOSPHATE NUCLEOTIDOHYDROLASE"/>
    <property type="match status" value="1"/>
</dbReference>
<dbReference type="InterPro" id="IPR008181">
    <property type="entry name" value="dUTPase"/>
</dbReference>
<dbReference type="GO" id="GO:0006226">
    <property type="term" value="P:dUMP biosynthetic process"/>
    <property type="evidence" value="ECO:0007669"/>
    <property type="project" value="InterPro"/>
</dbReference>
<proteinExistence type="inferred from homology"/>
<dbReference type="InterPro" id="IPR033704">
    <property type="entry name" value="dUTPase_trimeric"/>
</dbReference>
<dbReference type="CDD" id="cd07557">
    <property type="entry name" value="trimeric_dUTPase"/>
    <property type="match status" value="1"/>
</dbReference>
<evidence type="ECO:0000256" key="1">
    <source>
        <dbReference type="ARBA" id="ARBA00006581"/>
    </source>
</evidence>
<dbReference type="GO" id="GO:0000287">
    <property type="term" value="F:magnesium ion binding"/>
    <property type="evidence" value="ECO:0007669"/>
    <property type="project" value="InterPro"/>
</dbReference>
<dbReference type="Pfam" id="PF00692">
    <property type="entry name" value="dUTPase"/>
    <property type="match status" value="1"/>
</dbReference>
<dbReference type="Proteomes" id="UP000257457">
    <property type="component" value="Segment"/>
</dbReference>